<reference evidence="2" key="1">
    <citation type="submission" date="2019-04" db="EMBL/GenBank/DDBJ databases">
        <title>Friends and foes A comparative genomics studyof 23 Aspergillus species from section Flavi.</title>
        <authorList>
            <consortium name="DOE Joint Genome Institute"/>
            <person name="Kjaerbolling I."/>
            <person name="Vesth T."/>
            <person name="Frisvad J.C."/>
            <person name="Nybo J.L."/>
            <person name="Theobald S."/>
            <person name="Kildgaard S."/>
            <person name="Isbrandt T."/>
            <person name="Kuo A."/>
            <person name="Sato A."/>
            <person name="Lyhne E.K."/>
            <person name="Kogle M.E."/>
            <person name="Wiebenga A."/>
            <person name="Kun R.S."/>
            <person name="Lubbers R.J."/>
            <person name="Makela M.R."/>
            <person name="Barry K."/>
            <person name="Chovatia M."/>
            <person name="Clum A."/>
            <person name="Daum C."/>
            <person name="Haridas S."/>
            <person name="He G."/>
            <person name="LaButti K."/>
            <person name="Lipzen A."/>
            <person name="Mondo S."/>
            <person name="Riley R."/>
            <person name="Salamov A."/>
            <person name="Simmons B.A."/>
            <person name="Magnuson J.K."/>
            <person name="Henrissat B."/>
            <person name="Mortensen U.H."/>
            <person name="Larsen T.O."/>
            <person name="Devries R.P."/>
            <person name="Grigoriev I.V."/>
            <person name="Machida M."/>
            <person name="Baker S.E."/>
            <person name="Andersen M.R."/>
        </authorList>
    </citation>
    <scope>NUCLEOTIDE SEQUENCE [LARGE SCALE GENOMIC DNA]</scope>
    <source>
        <strain evidence="2">CBS 553.77</strain>
    </source>
</reference>
<dbReference type="PANTHER" id="PTHR39336">
    <property type="entry name" value="PYRIDOXAMINE PHOSPHATE OXIDASE FAMILY PROTEIN (AFU_ORTHOLOGUE AFUA_6G11440)"/>
    <property type="match status" value="1"/>
</dbReference>
<dbReference type="InterPro" id="IPR012349">
    <property type="entry name" value="Split_barrel_FMN-bd"/>
</dbReference>
<dbReference type="Proteomes" id="UP000327118">
    <property type="component" value="Unassembled WGS sequence"/>
</dbReference>
<accession>A0A5N6Z5H0</accession>
<gene>
    <name evidence="1" type="ORF">BDV28DRAFT_162463</name>
</gene>
<keyword evidence="2" id="KW-1185">Reference proteome</keyword>
<sequence>MPIFYDSISNNLRDWALRQSLFFVASAPLRGRHINVSPKGLPDSSFAILSPNKAAYVDSTGSGCETICHLRENGRVTVMFCSFDASPRIMRFFCTGSVVEWNEPGFAPYLKQMGGKFLVGARAVQISCGFGVPELGLTSDPDTKETRPCFINRQRLGEFAQRTLDRGELPGYHQQWNSKSLDGLPGLHSALASQGQYIWWAQFKNVVNRHRETLEIVKTTMAFLFLVMVGLEWARHVH</sequence>
<dbReference type="AlphaFoldDB" id="A0A5N6Z5H0"/>
<dbReference type="Gene3D" id="2.30.110.10">
    <property type="entry name" value="Electron Transport, Fmn-binding Protein, Chain A"/>
    <property type="match status" value="1"/>
</dbReference>
<dbReference type="PANTHER" id="PTHR39336:SF1">
    <property type="entry name" value="PYRIDOXAMINE PHOSPHATE OXIDASE FAMILY PROTEIN (AFU_ORTHOLOGUE AFUA_6G11440)"/>
    <property type="match status" value="1"/>
</dbReference>
<organism evidence="1 2">
    <name type="scientific">Aspergillus coremiiformis</name>
    <dbReference type="NCBI Taxonomy" id="138285"/>
    <lineage>
        <taxon>Eukaryota</taxon>
        <taxon>Fungi</taxon>
        <taxon>Dikarya</taxon>
        <taxon>Ascomycota</taxon>
        <taxon>Pezizomycotina</taxon>
        <taxon>Eurotiomycetes</taxon>
        <taxon>Eurotiomycetidae</taxon>
        <taxon>Eurotiales</taxon>
        <taxon>Aspergillaceae</taxon>
        <taxon>Aspergillus</taxon>
        <taxon>Aspergillus subgen. Circumdati</taxon>
    </lineage>
</organism>
<dbReference type="OrthoDB" id="539398at2759"/>
<evidence type="ECO:0000313" key="1">
    <source>
        <dbReference type="EMBL" id="KAE8351270.1"/>
    </source>
</evidence>
<protein>
    <recommendedName>
        <fullName evidence="3">Pyridoxamine 5'-phosphate oxidase putative domain-containing protein</fullName>
    </recommendedName>
</protein>
<evidence type="ECO:0008006" key="3">
    <source>
        <dbReference type="Google" id="ProtNLM"/>
    </source>
</evidence>
<dbReference type="EMBL" id="ML739179">
    <property type="protein sequence ID" value="KAE8351270.1"/>
    <property type="molecule type" value="Genomic_DNA"/>
</dbReference>
<name>A0A5N6Z5H0_9EURO</name>
<proteinExistence type="predicted"/>
<evidence type="ECO:0000313" key="2">
    <source>
        <dbReference type="Proteomes" id="UP000327118"/>
    </source>
</evidence>